<protein>
    <submittedName>
        <fullName evidence="1">Uncharacterized protein</fullName>
    </submittedName>
</protein>
<name>A0A5J4ZLF4_9ASTE</name>
<dbReference type="SUPFAM" id="SSF117281">
    <property type="entry name" value="Kelch motif"/>
    <property type="match status" value="1"/>
</dbReference>
<gene>
    <name evidence="1" type="ORF">F0562_015755</name>
</gene>
<dbReference type="EMBL" id="CM018050">
    <property type="protein sequence ID" value="KAA8518362.1"/>
    <property type="molecule type" value="Genomic_DNA"/>
</dbReference>
<accession>A0A5J4ZLF4</accession>
<organism evidence="1 2">
    <name type="scientific">Nyssa sinensis</name>
    <dbReference type="NCBI Taxonomy" id="561372"/>
    <lineage>
        <taxon>Eukaryota</taxon>
        <taxon>Viridiplantae</taxon>
        <taxon>Streptophyta</taxon>
        <taxon>Embryophyta</taxon>
        <taxon>Tracheophyta</taxon>
        <taxon>Spermatophyta</taxon>
        <taxon>Magnoliopsida</taxon>
        <taxon>eudicotyledons</taxon>
        <taxon>Gunneridae</taxon>
        <taxon>Pentapetalae</taxon>
        <taxon>asterids</taxon>
        <taxon>Cornales</taxon>
        <taxon>Nyssaceae</taxon>
        <taxon>Nyssa</taxon>
    </lineage>
</organism>
<dbReference type="AlphaFoldDB" id="A0A5J4ZLF4"/>
<dbReference type="Gene3D" id="2.120.10.80">
    <property type="entry name" value="Kelch-type beta propeller"/>
    <property type="match status" value="1"/>
</dbReference>
<evidence type="ECO:0000313" key="1">
    <source>
        <dbReference type="EMBL" id="KAA8518362.1"/>
    </source>
</evidence>
<reference evidence="1 2" key="1">
    <citation type="submission" date="2019-09" db="EMBL/GenBank/DDBJ databases">
        <title>A chromosome-level genome assembly of the Chinese tupelo Nyssa sinensis.</title>
        <authorList>
            <person name="Yang X."/>
            <person name="Kang M."/>
            <person name="Yang Y."/>
            <person name="Xiong H."/>
            <person name="Wang M."/>
            <person name="Zhang Z."/>
            <person name="Wang Z."/>
            <person name="Wu H."/>
            <person name="Ma T."/>
            <person name="Liu J."/>
            <person name="Xi Z."/>
        </authorList>
    </citation>
    <scope>NUCLEOTIDE SEQUENCE [LARGE SCALE GENOMIC DNA]</scope>
    <source>
        <strain evidence="1">J267</strain>
        <tissue evidence="1">Leaf</tissue>
    </source>
</reference>
<dbReference type="OrthoDB" id="935257at2759"/>
<evidence type="ECO:0000313" key="2">
    <source>
        <dbReference type="Proteomes" id="UP000325577"/>
    </source>
</evidence>
<keyword evidence="2" id="KW-1185">Reference proteome</keyword>
<dbReference type="InterPro" id="IPR015915">
    <property type="entry name" value="Kelch-typ_b-propeller"/>
</dbReference>
<sequence>MFVGGYENPSSPDVFYLDTRCPDAGWKKGPSMSEGKIHPYAAVINGKLYVMGINNGLWGEFVVHTRCSRYLYLYDVEVEIWSLFDDDWGLRGHHFVAPCAVVDDIICCFSRSLHGYDLVRRRRFSEPVKGLEGRGVLPKPSLVENVYGSLPEIIYPKGFLVHLGNGKLCLVWSVECDQIYSIEIRCTKFRISKQNDGEEEHRLQAIIETFVADTIHNAGDVEDCLVLILYGKSF</sequence>
<dbReference type="Proteomes" id="UP000325577">
    <property type="component" value="Linkage Group LG7"/>
</dbReference>
<proteinExistence type="predicted"/>